<evidence type="ECO:0000259" key="1">
    <source>
        <dbReference type="PROSITE" id="PS51350"/>
    </source>
</evidence>
<reference evidence="2" key="1">
    <citation type="submission" date="2019-11" db="EMBL/GenBank/DDBJ databases">
        <authorList>
            <person name="Feng L."/>
        </authorList>
    </citation>
    <scope>NUCLEOTIDE SEQUENCE</scope>
    <source>
        <strain evidence="2">BhanseniiLFYP23</strain>
    </source>
</reference>
<dbReference type="Pfam" id="PF00381">
    <property type="entry name" value="PTS-HPr"/>
    <property type="match status" value="1"/>
</dbReference>
<dbReference type="AlphaFoldDB" id="A0A6N2R5C4"/>
<dbReference type="InterPro" id="IPR035895">
    <property type="entry name" value="HPr-like_sf"/>
</dbReference>
<protein>
    <submittedName>
        <fullName evidence="2">PTS HPr component phosphorylation site</fullName>
    </submittedName>
</protein>
<name>A0A6N2R5C4_BLAHA</name>
<organism evidence="2">
    <name type="scientific">Blautia hansenii</name>
    <name type="common">Ruminococcus hansenii</name>
    <dbReference type="NCBI Taxonomy" id="1322"/>
    <lineage>
        <taxon>Bacteria</taxon>
        <taxon>Bacillati</taxon>
        <taxon>Bacillota</taxon>
        <taxon>Clostridia</taxon>
        <taxon>Lachnospirales</taxon>
        <taxon>Lachnospiraceae</taxon>
        <taxon>Blautia</taxon>
    </lineage>
</organism>
<evidence type="ECO:0000313" key="2">
    <source>
        <dbReference type="EMBL" id="VYS75894.1"/>
    </source>
</evidence>
<dbReference type="RefSeq" id="WP_003021918.1">
    <property type="nucleotide sequence ID" value="NZ_CACRSY010000004.1"/>
</dbReference>
<sequence>MKTMNIFLGTIEGVKNFVNTVCKLDCDVDIASGRYVIDAKSIMGIFSINLSEPVMVRIHADGEDAEKAAALLQPFAVEE</sequence>
<dbReference type="EMBL" id="CACRSY010000004">
    <property type="protein sequence ID" value="VYS75894.1"/>
    <property type="molecule type" value="Genomic_DNA"/>
</dbReference>
<dbReference type="Gene3D" id="3.30.1340.10">
    <property type="entry name" value="HPr-like"/>
    <property type="match status" value="1"/>
</dbReference>
<dbReference type="PROSITE" id="PS51350">
    <property type="entry name" value="PTS_HPR_DOM"/>
    <property type="match status" value="1"/>
</dbReference>
<dbReference type="SUPFAM" id="SSF55594">
    <property type="entry name" value="HPr-like"/>
    <property type="match status" value="1"/>
</dbReference>
<gene>
    <name evidence="2" type="ORF">BHLFYP23_01464</name>
</gene>
<feature type="domain" description="HPr" evidence="1">
    <location>
        <begin position="1"/>
        <end position="79"/>
    </location>
</feature>
<proteinExistence type="predicted"/>
<dbReference type="InterPro" id="IPR000032">
    <property type="entry name" value="HPr-like"/>
</dbReference>
<accession>A0A6N2R5C4</accession>